<dbReference type="EMBL" id="HBHY01016633">
    <property type="protein sequence ID" value="CAE0146280.1"/>
    <property type="molecule type" value="Transcribed_RNA"/>
</dbReference>
<dbReference type="Pfam" id="PF01199">
    <property type="entry name" value="Ribosomal_L34e"/>
    <property type="match status" value="1"/>
</dbReference>
<evidence type="ECO:0000256" key="3">
    <source>
        <dbReference type="ARBA" id="ARBA00023274"/>
    </source>
</evidence>
<proteinExistence type="inferred from homology"/>
<accession>A0A7S3FH97</accession>
<keyword evidence="2" id="KW-0689">Ribosomal protein</keyword>
<sequence length="112" mass="12791">MGARLQYRRRHAYATKSNKTRVVRTPGGVLRKAYVKKPANGVRCKISGRTLPGISHVRPTLLKNMSRREKTVNRAYGGCLAHDVVRDRIVRAFLVEEQKIVKKVLKLNQVKK</sequence>
<evidence type="ECO:0000313" key="4">
    <source>
        <dbReference type="EMBL" id="CAE0146280.1"/>
    </source>
</evidence>
<organism evidence="4">
    <name type="scientific">Prasinoderma singulare</name>
    <dbReference type="NCBI Taxonomy" id="676789"/>
    <lineage>
        <taxon>Eukaryota</taxon>
        <taxon>Viridiplantae</taxon>
        <taxon>Prasinodermophyta</taxon>
        <taxon>Prasinodermophyceae</taxon>
        <taxon>Prasinodermales</taxon>
        <taxon>Prasinodermaceae</taxon>
        <taxon>Prasinoderma</taxon>
    </lineage>
</organism>
<dbReference type="AlphaFoldDB" id="A0A7S3FH97"/>
<evidence type="ECO:0000256" key="1">
    <source>
        <dbReference type="ARBA" id="ARBA00009875"/>
    </source>
</evidence>
<evidence type="ECO:0008006" key="5">
    <source>
        <dbReference type="Google" id="ProtNLM"/>
    </source>
</evidence>
<dbReference type="InterPro" id="IPR018065">
    <property type="entry name" value="Ribosomal_eL34_CS"/>
</dbReference>
<dbReference type="PANTHER" id="PTHR10759">
    <property type="entry name" value="60S RIBOSOMAL PROTEIN L34"/>
    <property type="match status" value="1"/>
</dbReference>
<gene>
    <name evidence="4" type="ORF">PSIN1315_LOCUS10775</name>
</gene>
<dbReference type="PRINTS" id="PR01250">
    <property type="entry name" value="RIBOSOMALL34"/>
</dbReference>
<dbReference type="InterPro" id="IPR038562">
    <property type="entry name" value="Ribosomal_eL34_C_sf"/>
</dbReference>
<name>A0A7S3FH97_9VIRI</name>
<dbReference type="Gene3D" id="6.20.370.70">
    <property type="match status" value="1"/>
</dbReference>
<dbReference type="InterPro" id="IPR008195">
    <property type="entry name" value="Ribosomal_eL34"/>
</dbReference>
<reference evidence="4" key="1">
    <citation type="submission" date="2021-01" db="EMBL/GenBank/DDBJ databases">
        <authorList>
            <person name="Corre E."/>
            <person name="Pelletier E."/>
            <person name="Niang G."/>
            <person name="Scheremetjew M."/>
            <person name="Finn R."/>
            <person name="Kale V."/>
            <person name="Holt S."/>
            <person name="Cochrane G."/>
            <person name="Meng A."/>
            <person name="Brown T."/>
            <person name="Cohen L."/>
        </authorList>
    </citation>
    <scope>NUCLEOTIDE SEQUENCE</scope>
    <source>
        <strain evidence="4">RCC927</strain>
    </source>
</reference>
<dbReference type="GO" id="GO:0006412">
    <property type="term" value="P:translation"/>
    <property type="evidence" value="ECO:0007669"/>
    <property type="project" value="InterPro"/>
</dbReference>
<dbReference type="GO" id="GO:1990904">
    <property type="term" value="C:ribonucleoprotein complex"/>
    <property type="evidence" value="ECO:0007669"/>
    <property type="project" value="UniProtKB-KW"/>
</dbReference>
<dbReference type="Gene3D" id="6.20.340.10">
    <property type="match status" value="1"/>
</dbReference>
<dbReference type="GO" id="GO:0005840">
    <property type="term" value="C:ribosome"/>
    <property type="evidence" value="ECO:0007669"/>
    <property type="project" value="UniProtKB-KW"/>
</dbReference>
<keyword evidence="3" id="KW-0687">Ribonucleoprotein</keyword>
<protein>
    <recommendedName>
        <fullName evidence="5">60S ribosomal protein L34</fullName>
    </recommendedName>
</protein>
<evidence type="ECO:0000256" key="2">
    <source>
        <dbReference type="ARBA" id="ARBA00022980"/>
    </source>
</evidence>
<dbReference type="PROSITE" id="PS01145">
    <property type="entry name" value="RIBOSOMAL_L34E"/>
    <property type="match status" value="1"/>
</dbReference>
<dbReference type="GO" id="GO:0003735">
    <property type="term" value="F:structural constituent of ribosome"/>
    <property type="evidence" value="ECO:0007669"/>
    <property type="project" value="InterPro"/>
</dbReference>
<comment type="similarity">
    <text evidence="1">Belongs to the eukaryotic ribosomal protein eL34 family.</text>
</comment>